<dbReference type="EMBL" id="CP159373">
    <property type="protein sequence ID" value="XCN74058.1"/>
    <property type="molecule type" value="Genomic_DNA"/>
</dbReference>
<gene>
    <name evidence="1" type="ORF">Q3M24_04695</name>
</gene>
<reference evidence="1" key="2">
    <citation type="submission" date="2024-06" db="EMBL/GenBank/DDBJ databases">
        <authorList>
            <person name="Plum-Jensen L.E."/>
            <person name="Schramm A."/>
            <person name="Marshall I.P.G."/>
        </authorList>
    </citation>
    <scope>NUCLEOTIDE SEQUENCE</scope>
    <source>
        <strain evidence="1">Rat1</strain>
    </source>
</reference>
<organism evidence="1">
    <name type="scientific">Candidatus Electrothrix aestuarii</name>
    <dbReference type="NCBI Taxonomy" id="3062594"/>
    <lineage>
        <taxon>Bacteria</taxon>
        <taxon>Pseudomonadati</taxon>
        <taxon>Thermodesulfobacteriota</taxon>
        <taxon>Desulfobulbia</taxon>
        <taxon>Desulfobulbales</taxon>
        <taxon>Desulfobulbaceae</taxon>
        <taxon>Candidatus Electrothrix</taxon>
    </lineage>
</organism>
<name>A0AAU8LXY2_9BACT</name>
<dbReference type="AlphaFoldDB" id="A0AAU8LXY2"/>
<reference evidence="1" key="1">
    <citation type="journal article" date="2024" name="Syst. Appl. Microbiol.">
        <title>First single-strain enrichments of Electrothrix cable bacteria, description of E. aestuarii sp. nov. and E. rattekaaiensis sp. nov., and proposal of a cable bacteria taxonomy following the rules of the SeqCode.</title>
        <authorList>
            <person name="Plum-Jensen L.E."/>
            <person name="Schramm A."/>
            <person name="Marshall I.P.G."/>
        </authorList>
    </citation>
    <scope>NUCLEOTIDE SEQUENCE</scope>
    <source>
        <strain evidence="1">Rat1</strain>
    </source>
</reference>
<accession>A0AAU8LXY2</accession>
<evidence type="ECO:0000313" key="1">
    <source>
        <dbReference type="EMBL" id="XCN74058.1"/>
    </source>
</evidence>
<sequence length="118" mass="13676">MTINRAAIILRYKQKAVEWINEADPSAEGQGVTVENVHNDGIVYLVSDEDAEDTTDVERWIKRNYETLFEAELTSWYADRKLWPEKRTLNLFNEWFVVECHTVVEDTVGTPIVIDDEG</sequence>
<proteinExistence type="predicted"/>
<dbReference type="KEGG" id="eaj:Q3M24_04695"/>
<protein>
    <submittedName>
        <fullName evidence="1">Uncharacterized protein</fullName>
    </submittedName>
</protein>